<organism evidence="15 16">
    <name type="scientific">Sphingomonas longa</name>
    <dbReference type="NCBI Taxonomy" id="2778730"/>
    <lineage>
        <taxon>Bacteria</taxon>
        <taxon>Pseudomonadati</taxon>
        <taxon>Pseudomonadota</taxon>
        <taxon>Alphaproteobacteria</taxon>
        <taxon>Sphingomonadales</taxon>
        <taxon>Sphingomonadaceae</taxon>
        <taxon>Sphingomonas</taxon>
    </lineage>
</organism>
<gene>
    <name evidence="15" type="ORF">ILT43_11405</name>
</gene>
<keyword evidence="12" id="KW-0131">Cell cycle</keyword>
<dbReference type="NCBIfam" id="TIGR04120">
    <property type="entry name" value="DNA_lig_bact"/>
    <property type="match status" value="1"/>
</dbReference>
<dbReference type="Gene3D" id="2.40.50.140">
    <property type="entry name" value="Nucleic acid-binding proteins"/>
    <property type="match status" value="1"/>
</dbReference>
<keyword evidence="9" id="KW-0460">Magnesium</keyword>
<dbReference type="CDD" id="cd07897">
    <property type="entry name" value="Adenylation_DNA_ligase_Bac1"/>
    <property type="match status" value="1"/>
</dbReference>
<dbReference type="PROSITE" id="PS00697">
    <property type="entry name" value="DNA_LIGASE_A1"/>
    <property type="match status" value="1"/>
</dbReference>
<evidence type="ECO:0000256" key="13">
    <source>
        <dbReference type="ARBA" id="ARBA00034003"/>
    </source>
</evidence>
<keyword evidence="11" id="KW-0234">DNA repair</keyword>
<dbReference type="PANTHER" id="PTHR45674">
    <property type="entry name" value="DNA LIGASE 1/3 FAMILY MEMBER"/>
    <property type="match status" value="1"/>
</dbReference>
<comment type="caution">
    <text evidence="15">The sequence shown here is derived from an EMBL/GenBank/DDBJ whole genome shotgun (WGS) entry which is preliminary data.</text>
</comment>
<evidence type="ECO:0000256" key="6">
    <source>
        <dbReference type="ARBA" id="ARBA00022741"/>
    </source>
</evidence>
<keyword evidence="8" id="KW-0067">ATP-binding</keyword>
<keyword evidence="10" id="KW-0233">DNA recombination</keyword>
<dbReference type="SUPFAM" id="SSF56091">
    <property type="entry name" value="DNA ligase/mRNA capping enzyme, catalytic domain"/>
    <property type="match status" value="1"/>
</dbReference>
<evidence type="ECO:0000256" key="1">
    <source>
        <dbReference type="ARBA" id="ARBA00012727"/>
    </source>
</evidence>
<comment type="catalytic activity">
    <reaction evidence="13">
        <text>ATP + (deoxyribonucleotide)n-3'-hydroxyl + 5'-phospho-(deoxyribonucleotide)m = (deoxyribonucleotide)n+m + AMP + diphosphate.</text>
        <dbReference type="EC" id="6.5.1.1"/>
    </reaction>
</comment>
<reference evidence="15 16" key="1">
    <citation type="submission" date="2020-12" db="EMBL/GenBank/DDBJ databases">
        <title>Sphingomonas sp.</title>
        <authorList>
            <person name="Kim M.K."/>
        </authorList>
    </citation>
    <scope>NUCLEOTIDE SEQUENCE [LARGE SCALE GENOMIC DNA]</scope>
    <source>
        <strain evidence="15 16">BT552</strain>
    </source>
</reference>
<dbReference type="InterPro" id="IPR012308">
    <property type="entry name" value="DNA_ligase_ATP-dep_N"/>
</dbReference>
<dbReference type="EC" id="6.5.1.1" evidence="1"/>
<dbReference type="PROSITE" id="PS50160">
    <property type="entry name" value="DNA_LIGASE_A3"/>
    <property type="match status" value="1"/>
</dbReference>
<keyword evidence="3" id="KW-0132">Cell division</keyword>
<keyword evidence="5" id="KW-0479">Metal-binding</keyword>
<dbReference type="Pfam" id="PF01068">
    <property type="entry name" value="DNA_ligase_A_M"/>
    <property type="match status" value="1"/>
</dbReference>
<evidence type="ECO:0000256" key="5">
    <source>
        <dbReference type="ARBA" id="ARBA00022723"/>
    </source>
</evidence>
<dbReference type="Gene3D" id="3.30.470.30">
    <property type="entry name" value="DNA ligase/mRNA capping enzyme"/>
    <property type="match status" value="1"/>
</dbReference>
<evidence type="ECO:0000256" key="11">
    <source>
        <dbReference type="ARBA" id="ARBA00023204"/>
    </source>
</evidence>
<name>A0ABS2D7S0_9SPHN</name>
<evidence type="ECO:0000256" key="4">
    <source>
        <dbReference type="ARBA" id="ARBA00022705"/>
    </source>
</evidence>
<dbReference type="Pfam" id="PF04679">
    <property type="entry name" value="DNA_ligase_A_C"/>
    <property type="match status" value="1"/>
</dbReference>
<dbReference type="NCBIfam" id="NF006701">
    <property type="entry name" value="PRK09247.1"/>
    <property type="match status" value="1"/>
</dbReference>
<sequence length="524" mass="58316">MHAFAALLDSLIYTRGRNAKLKLVADYLLATPDPDRGWAMAALTGDLDLPGVKPAQIRALIEERVDPVLFRMSRDYVGDTAETVALLWPAPVVPAEPEPLSLAQAVERLRHLSRSDAPAALAAMLDRLDAEERFALLKMATGGLRIGLSARLAKTALANAFGIDVDELEELWHGLDPPYATLFEWVEGRAERPTAVDTPIFRPFMLAHGLEDARVDLNDYAAEWKWDGIRVQIVHVAGQTRLYSRTGDDVTGAFPDVAAAFAEAGAVDGELLVKGEVQGGEAASFNALQQRLGRKTVSAKMLAEYPAFVRLYDILVDGTEDLRALPWTERRRRLEAFVPRLDPERFDISAVIEADDFTHLEAIRAGARDAAIEGVMLKRRDSPYVGGRRAGLWYKWKRDPLTADCVMMYAQRGSGRRSSYYSDYTFGCWTDDGELLPVGKAYSGITDEELRILDKFVRNHTLNRFGPVREVEKTLVLEIAFDSIHASTRHKSGVAMRFPRIARIRTDKPANEADQLATLKRLVT</sequence>
<evidence type="ECO:0000256" key="3">
    <source>
        <dbReference type="ARBA" id="ARBA00022618"/>
    </source>
</evidence>
<feature type="domain" description="ATP-dependent DNA ligase family profile" evidence="14">
    <location>
        <begin position="300"/>
        <end position="430"/>
    </location>
</feature>
<dbReference type="RefSeq" id="WP_204199087.1">
    <property type="nucleotide sequence ID" value="NZ_JAFEMC010000003.1"/>
</dbReference>
<dbReference type="SUPFAM" id="SSF50249">
    <property type="entry name" value="Nucleic acid-binding proteins"/>
    <property type="match status" value="1"/>
</dbReference>
<dbReference type="InterPro" id="IPR036599">
    <property type="entry name" value="DNA_ligase_N_sf"/>
</dbReference>
<dbReference type="InterPro" id="IPR012340">
    <property type="entry name" value="NA-bd_OB-fold"/>
</dbReference>
<dbReference type="InterPro" id="IPR050191">
    <property type="entry name" value="ATP-dep_DNA_ligase"/>
</dbReference>
<keyword evidence="16" id="KW-1185">Reference proteome</keyword>
<keyword evidence="2 15" id="KW-0436">Ligase</keyword>
<proteinExistence type="predicted"/>
<evidence type="ECO:0000313" key="15">
    <source>
        <dbReference type="EMBL" id="MBM6576983.1"/>
    </source>
</evidence>
<dbReference type="SUPFAM" id="SSF117018">
    <property type="entry name" value="ATP-dependent DNA ligase DNA-binding domain"/>
    <property type="match status" value="1"/>
</dbReference>
<evidence type="ECO:0000256" key="9">
    <source>
        <dbReference type="ARBA" id="ARBA00022842"/>
    </source>
</evidence>
<evidence type="ECO:0000259" key="14">
    <source>
        <dbReference type="PROSITE" id="PS50160"/>
    </source>
</evidence>
<dbReference type="EMBL" id="JAFEMC010000003">
    <property type="protein sequence ID" value="MBM6576983.1"/>
    <property type="molecule type" value="Genomic_DNA"/>
</dbReference>
<accession>A0ABS2D7S0</accession>
<dbReference type="InterPro" id="IPR026333">
    <property type="entry name" value="ATP_dep_DNA_lig_pp_1105_fam"/>
</dbReference>
<evidence type="ECO:0000256" key="8">
    <source>
        <dbReference type="ARBA" id="ARBA00022840"/>
    </source>
</evidence>
<dbReference type="GO" id="GO:0003910">
    <property type="term" value="F:DNA ligase (ATP) activity"/>
    <property type="evidence" value="ECO:0007669"/>
    <property type="project" value="UniProtKB-EC"/>
</dbReference>
<dbReference type="Pfam" id="PF04675">
    <property type="entry name" value="DNA_ligase_A_N"/>
    <property type="match status" value="1"/>
</dbReference>
<protein>
    <recommendedName>
        <fullName evidence="1">DNA ligase (ATP)</fullName>
        <ecNumber evidence="1">6.5.1.1</ecNumber>
    </recommendedName>
</protein>
<dbReference type="InterPro" id="IPR012309">
    <property type="entry name" value="DNA_ligase_ATP-dep_C"/>
</dbReference>
<dbReference type="CDD" id="cd07972">
    <property type="entry name" value="OBF_DNA_ligase_Arch_LigB"/>
    <property type="match status" value="1"/>
</dbReference>
<dbReference type="InterPro" id="IPR016059">
    <property type="entry name" value="DNA_ligase_ATP-dep_CS"/>
</dbReference>
<keyword evidence="4" id="KW-0235">DNA replication</keyword>
<dbReference type="InterPro" id="IPR012310">
    <property type="entry name" value="DNA_ligase_ATP-dep_cent"/>
</dbReference>
<dbReference type="Proteomes" id="UP000763641">
    <property type="component" value="Unassembled WGS sequence"/>
</dbReference>
<evidence type="ECO:0000313" key="16">
    <source>
        <dbReference type="Proteomes" id="UP000763641"/>
    </source>
</evidence>
<evidence type="ECO:0000256" key="12">
    <source>
        <dbReference type="ARBA" id="ARBA00023306"/>
    </source>
</evidence>
<keyword evidence="6" id="KW-0547">Nucleotide-binding</keyword>
<evidence type="ECO:0000256" key="2">
    <source>
        <dbReference type="ARBA" id="ARBA00022598"/>
    </source>
</evidence>
<dbReference type="PANTHER" id="PTHR45674:SF13">
    <property type="entry name" value="DNA LIGASE-RELATED"/>
    <property type="match status" value="1"/>
</dbReference>
<dbReference type="Gene3D" id="1.10.3260.10">
    <property type="entry name" value="DNA ligase, ATP-dependent, N-terminal domain"/>
    <property type="match status" value="1"/>
</dbReference>
<evidence type="ECO:0000256" key="7">
    <source>
        <dbReference type="ARBA" id="ARBA00022763"/>
    </source>
</evidence>
<evidence type="ECO:0000256" key="10">
    <source>
        <dbReference type="ARBA" id="ARBA00023172"/>
    </source>
</evidence>
<keyword evidence="7" id="KW-0227">DNA damage</keyword>